<dbReference type="RefSeq" id="WP_044005816.1">
    <property type="nucleotide sequence ID" value="NZ_CP007648.1"/>
</dbReference>
<dbReference type="KEGG" id="lsj:LSJ_3054"/>
<organism evidence="1 2">
    <name type="scientific">Ligilactobacillus salivarius</name>
    <dbReference type="NCBI Taxonomy" id="1624"/>
    <lineage>
        <taxon>Bacteria</taxon>
        <taxon>Bacillati</taxon>
        <taxon>Bacillota</taxon>
        <taxon>Bacilli</taxon>
        <taxon>Lactobacillales</taxon>
        <taxon>Lactobacillaceae</taxon>
        <taxon>Ligilactobacillus</taxon>
    </lineage>
</organism>
<keyword evidence="1" id="KW-0614">Plasmid</keyword>
<protein>
    <submittedName>
        <fullName evidence="1">Uncharacterized protein</fullName>
    </submittedName>
</protein>
<dbReference type="AlphaFoldDB" id="A0A089QF18"/>
<dbReference type="EMBL" id="CP007648">
    <property type="protein sequence ID" value="AIR11674.1"/>
    <property type="molecule type" value="Genomic_DNA"/>
</dbReference>
<evidence type="ECO:0000313" key="2">
    <source>
        <dbReference type="Proteomes" id="UP000029488"/>
    </source>
</evidence>
<evidence type="ECO:0000313" key="1">
    <source>
        <dbReference type="EMBL" id="AIR11674.1"/>
    </source>
</evidence>
<reference evidence="1 2" key="1">
    <citation type="journal article" date="2014" name="BMC Genomics">
        <title>Unusual genome complexity in Lactobacillus salivarius JCM1046.</title>
        <authorList>
            <person name="Raftis E.J."/>
            <person name="Forde B.M."/>
            <person name="Claesson M.J."/>
            <person name="O'Toole P.W."/>
        </authorList>
    </citation>
    <scope>NUCLEOTIDE SEQUENCE [LARGE SCALE GENOMIC DNA]</scope>
    <source>
        <strain evidence="1 2">JCM1046</strain>
        <plasmid evidence="1 2">pMP1046B</plasmid>
    </source>
</reference>
<geneLocation type="plasmid" evidence="1 2">
    <name>pMP1046B</name>
</geneLocation>
<accession>A0A089QF18</accession>
<dbReference type="Proteomes" id="UP000029488">
    <property type="component" value="Plasmid pMP1046B"/>
</dbReference>
<sequence>MTLQLGNFDGLMINNRYEYHYCIVAYIKSGLNDAYIAQYTYFDGFFELEKGYKKIVDALEGRSKWVNTEAGVFSVEDIEHIAPVVAYNVPSDEFDEGTYKKCLDFNVSKGDAFDGRYNHVKHVPIDLIRASERQAHE</sequence>
<name>A0A089QF18_9LACO</name>
<gene>
    <name evidence="1" type="ORF">LSJ_3054</name>
</gene>
<proteinExistence type="predicted"/>